<dbReference type="GO" id="GO:0016887">
    <property type="term" value="F:ATP hydrolysis activity"/>
    <property type="evidence" value="ECO:0007669"/>
    <property type="project" value="InterPro"/>
</dbReference>
<dbReference type="Pfam" id="PF00005">
    <property type="entry name" value="ABC_tran"/>
    <property type="match status" value="2"/>
</dbReference>
<keyword evidence="2" id="KW-0067">ATP-binding</keyword>
<name>A0A0A0HUH9_CLONO</name>
<accession>A0A0A0HUH9</accession>
<dbReference type="NCBIfam" id="NF000355">
    <property type="entry name" value="ribo_prot_ABC_F"/>
    <property type="match status" value="1"/>
</dbReference>
<gene>
    <name evidence="4" type="ORF">Z968_12950</name>
</gene>
<evidence type="ECO:0000313" key="5">
    <source>
        <dbReference type="Proteomes" id="UP000030012"/>
    </source>
</evidence>
<comment type="caution">
    <text evidence="4">The sequence shown here is derived from an EMBL/GenBank/DDBJ whole genome shotgun (WGS) entry which is preliminary data.</text>
</comment>
<feature type="domain" description="ABC transporter" evidence="3">
    <location>
        <begin position="291"/>
        <end position="498"/>
    </location>
</feature>
<dbReference type="PANTHER" id="PTHR42855:SF2">
    <property type="entry name" value="DRUG RESISTANCE ABC TRANSPORTER,ATP-BINDING PROTEIN"/>
    <property type="match status" value="1"/>
</dbReference>
<dbReference type="Gene3D" id="3.40.50.300">
    <property type="entry name" value="P-loop containing nucleotide triphosphate hydrolases"/>
    <property type="match status" value="3"/>
</dbReference>
<evidence type="ECO:0000256" key="1">
    <source>
        <dbReference type="ARBA" id="ARBA00022741"/>
    </source>
</evidence>
<dbReference type="InterPro" id="IPR017871">
    <property type="entry name" value="ABC_transporter-like_CS"/>
</dbReference>
<dbReference type="InterPro" id="IPR051309">
    <property type="entry name" value="ABCF_ATPase"/>
</dbReference>
<dbReference type="PANTHER" id="PTHR42855">
    <property type="entry name" value="ABC TRANSPORTER ATP-BINDING SUBUNIT"/>
    <property type="match status" value="1"/>
</dbReference>
<dbReference type="EMBL" id="JENJ01000117">
    <property type="protein sequence ID" value="KGM92839.1"/>
    <property type="molecule type" value="Genomic_DNA"/>
</dbReference>
<dbReference type="InterPro" id="IPR027417">
    <property type="entry name" value="P-loop_NTPase"/>
</dbReference>
<dbReference type="SUPFAM" id="SSF52540">
    <property type="entry name" value="P-loop containing nucleoside triphosphate hydrolases"/>
    <property type="match status" value="2"/>
</dbReference>
<dbReference type="PROSITE" id="PS00211">
    <property type="entry name" value="ABC_TRANSPORTER_1"/>
    <property type="match status" value="2"/>
</dbReference>
<proteinExistence type="predicted"/>
<reference evidence="4 5" key="1">
    <citation type="submission" date="2014-01" db="EMBL/GenBank/DDBJ databases">
        <title>Plasmidome dynamics in the species complex Clostridium novyi sensu lato converts strains of independent lineages into distinctly different pathogens.</title>
        <authorList>
            <person name="Skarin H."/>
            <person name="Segerman B."/>
        </authorList>
    </citation>
    <scope>NUCLEOTIDE SEQUENCE [LARGE SCALE GENOMIC DNA]</scope>
    <source>
        <strain evidence="4 5">4552</strain>
    </source>
</reference>
<dbReference type="RefSeq" id="WP_018579577.1">
    <property type="nucleotide sequence ID" value="NZ_JENJ01000117.1"/>
</dbReference>
<dbReference type="InterPro" id="IPR003439">
    <property type="entry name" value="ABC_transporter-like_ATP-bd"/>
</dbReference>
<evidence type="ECO:0000256" key="2">
    <source>
        <dbReference type="ARBA" id="ARBA00022840"/>
    </source>
</evidence>
<dbReference type="CDD" id="cd03221">
    <property type="entry name" value="ABCF_EF-3"/>
    <property type="match status" value="2"/>
</dbReference>
<evidence type="ECO:0000259" key="3">
    <source>
        <dbReference type="PROSITE" id="PS50893"/>
    </source>
</evidence>
<dbReference type="Proteomes" id="UP000030012">
    <property type="component" value="Unassembled WGS sequence"/>
</dbReference>
<dbReference type="GO" id="GO:0005524">
    <property type="term" value="F:ATP binding"/>
    <property type="evidence" value="ECO:0007669"/>
    <property type="project" value="UniProtKB-KW"/>
</dbReference>
<sequence>MLKISMKKIKKYYGTRLLLDIEDLKVYENDKIGIVGVNGVGKTTLLEIINKNIDYDSGELFYDKNTVIKYIPQLGEPRRKTISGKYASIFQVENNWNNNMSGGEKTRFKLAEGFENSNSLLLVDEPTNNLDIDGIGLVIKNFKAYKGPFLVVSHDRNFLDSVCNKILEIDNARCKIYNGNYSKYLELKEMEDTRKDFEYKEFIKEKNRLTNLKRDVENKSAKVKTTPKRMGNSEARLHKMGGQANKANLDRFAKSVEKRIEHLENKEKPVEQDIIKIKILESSKPYSKILISGKNLNKSYGENIIFHNADFNINNGKKTALLGPNGSGKTTLINMILDKEKINISKNVRVGYFSQSLNILDEEKTILENVIDKSIHDERMARLILARLLIKGDKVFEKLKVLSGGERVKVSFAKIILEDINFLILDEPTNYLDINSLGVIEELLKNYDGSILLVSHDIRFIENICDELLIIEGKKIESFSGNYKEYMKNKSKKEINTKEKNIKGEIMILENQISSLLGKISIEQNEDKKAEYDKEYTLKLKELEKLYKR</sequence>
<dbReference type="OrthoDB" id="9801441at2"/>
<protein>
    <submittedName>
        <fullName evidence="4">ABC transporter</fullName>
    </submittedName>
</protein>
<keyword evidence="1" id="KW-0547">Nucleotide-binding</keyword>
<organism evidence="4 5">
    <name type="scientific">Clostridium novyi A str. 4552</name>
    <dbReference type="NCBI Taxonomy" id="1444289"/>
    <lineage>
        <taxon>Bacteria</taxon>
        <taxon>Bacillati</taxon>
        <taxon>Bacillota</taxon>
        <taxon>Clostridia</taxon>
        <taxon>Eubacteriales</taxon>
        <taxon>Clostridiaceae</taxon>
        <taxon>Clostridium</taxon>
    </lineage>
</organism>
<evidence type="ECO:0000313" key="4">
    <source>
        <dbReference type="EMBL" id="KGM92839.1"/>
    </source>
</evidence>
<dbReference type="PROSITE" id="PS50893">
    <property type="entry name" value="ABC_TRANSPORTER_2"/>
    <property type="match status" value="2"/>
</dbReference>
<dbReference type="AlphaFoldDB" id="A0A0A0HUH9"/>
<feature type="domain" description="ABC transporter" evidence="3">
    <location>
        <begin position="4"/>
        <end position="203"/>
    </location>
</feature>
<dbReference type="InterPro" id="IPR003593">
    <property type="entry name" value="AAA+_ATPase"/>
</dbReference>
<dbReference type="SMART" id="SM00382">
    <property type="entry name" value="AAA"/>
    <property type="match status" value="2"/>
</dbReference>